<keyword evidence="4" id="KW-0862">Zinc</keyword>
<dbReference type="GO" id="GO:0008270">
    <property type="term" value="F:zinc ion binding"/>
    <property type="evidence" value="ECO:0007669"/>
    <property type="project" value="UniProtKB-KW"/>
</dbReference>
<dbReference type="FunFam" id="3.30.160.60:FF:000125">
    <property type="entry name" value="Putative zinc finger protein 143"/>
    <property type="match status" value="1"/>
</dbReference>
<keyword evidence="8" id="KW-1185">Reference proteome</keyword>
<dbReference type="Proteomes" id="UP000759131">
    <property type="component" value="Unassembled WGS sequence"/>
</dbReference>
<reference evidence="7" key="1">
    <citation type="submission" date="2020-11" db="EMBL/GenBank/DDBJ databases">
        <authorList>
            <person name="Tran Van P."/>
        </authorList>
    </citation>
    <scope>NUCLEOTIDE SEQUENCE</scope>
</reference>
<dbReference type="InterPro" id="IPR036236">
    <property type="entry name" value="Znf_C2H2_sf"/>
</dbReference>
<accession>A0A7R9QAR0</accession>
<evidence type="ECO:0000256" key="2">
    <source>
        <dbReference type="ARBA" id="ARBA00022737"/>
    </source>
</evidence>
<feature type="non-terminal residue" evidence="7">
    <location>
        <position position="134"/>
    </location>
</feature>
<dbReference type="InterPro" id="IPR013087">
    <property type="entry name" value="Znf_C2H2_type"/>
</dbReference>
<dbReference type="PROSITE" id="PS00028">
    <property type="entry name" value="ZINC_FINGER_C2H2_1"/>
    <property type="match status" value="2"/>
</dbReference>
<keyword evidence="1" id="KW-0479">Metal-binding</keyword>
<feature type="domain" description="C2H2-type" evidence="6">
    <location>
        <begin position="87"/>
        <end position="116"/>
    </location>
</feature>
<dbReference type="SMART" id="SM00355">
    <property type="entry name" value="ZnF_C2H2"/>
    <property type="match status" value="2"/>
</dbReference>
<evidence type="ECO:0000256" key="1">
    <source>
        <dbReference type="ARBA" id="ARBA00022723"/>
    </source>
</evidence>
<dbReference type="PROSITE" id="PS50157">
    <property type="entry name" value="ZINC_FINGER_C2H2_2"/>
    <property type="match status" value="2"/>
</dbReference>
<gene>
    <name evidence="7" type="ORF">OSB1V03_LOCUS17144</name>
</gene>
<dbReference type="InterPro" id="IPR050329">
    <property type="entry name" value="GLI_C2H2-zinc-finger"/>
</dbReference>
<dbReference type="Pfam" id="PF00096">
    <property type="entry name" value="zf-C2H2"/>
    <property type="match status" value="2"/>
</dbReference>
<evidence type="ECO:0000259" key="6">
    <source>
        <dbReference type="PROSITE" id="PS50157"/>
    </source>
</evidence>
<evidence type="ECO:0000313" key="8">
    <source>
        <dbReference type="Proteomes" id="UP000759131"/>
    </source>
</evidence>
<organism evidence="7">
    <name type="scientific">Medioppia subpectinata</name>
    <dbReference type="NCBI Taxonomy" id="1979941"/>
    <lineage>
        <taxon>Eukaryota</taxon>
        <taxon>Metazoa</taxon>
        <taxon>Ecdysozoa</taxon>
        <taxon>Arthropoda</taxon>
        <taxon>Chelicerata</taxon>
        <taxon>Arachnida</taxon>
        <taxon>Acari</taxon>
        <taxon>Acariformes</taxon>
        <taxon>Sarcoptiformes</taxon>
        <taxon>Oribatida</taxon>
        <taxon>Brachypylina</taxon>
        <taxon>Oppioidea</taxon>
        <taxon>Oppiidae</taxon>
        <taxon>Medioppia</taxon>
    </lineage>
</organism>
<dbReference type="Gene3D" id="3.30.160.60">
    <property type="entry name" value="Classic Zinc Finger"/>
    <property type="match status" value="2"/>
</dbReference>
<dbReference type="GO" id="GO:0005634">
    <property type="term" value="C:nucleus"/>
    <property type="evidence" value="ECO:0007669"/>
    <property type="project" value="UniProtKB-ARBA"/>
</dbReference>
<evidence type="ECO:0000256" key="3">
    <source>
        <dbReference type="ARBA" id="ARBA00022771"/>
    </source>
</evidence>
<dbReference type="GO" id="GO:0000978">
    <property type="term" value="F:RNA polymerase II cis-regulatory region sequence-specific DNA binding"/>
    <property type="evidence" value="ECO:0007669"/>
    <property type="project" value="TreeGrafter"/>
</dbReference>
<keyword evidence="2" id="KW-0677">Repeat</keyword>
<name>A0A7R9QAR0_9ACAR</name>
<keyword evidence="3 5" id="KW-0863">Zinc-finger</keyword>
<dbReference type="GO" id="GO:0045944">
    <property type="term" value="P:positive regulation of transcription by RNA polymerase II"/>
    <property type="evidence" value="ECO:0007669"/>
    <property type="project" value="UniProtKB-ARBA"/>
</dbReference>
<evidence type="ECO:0000313" key="7">
    <source>
        <dbReference type="EMBL" id="CAD7637846.1"/>
    </source>
</evidence>
<proteinExistence type="predicted"/>
<dbReference type="PANTHER" id="PTHR19818">
    <property type="entry name" value="ZINC FINGER PROTEIN ZIC AND GLI"/>
    <property type="match status" value="1"/>
</dbReference>
<sequence length="134" mass="15517">MATITGDAIITTNWWHWFSGHNIAGGVVIVRDIRLHWKSRKGQSHGGCHQCCHADKPYVCEWENCGKRFRSRPHLDAHKNIHTGRRFSCDWPNCGKSFMRKYNLVEHRKLHSSVNPNVCEFANCGKFFSSNYIS</sequence>
<dbReference type="EMBL" id="OC874735">
    <property type="protein sequence ID" value="CAD7637846.1"/>
    <property type="molecule type" value="Genomic_DNA"/>
</dbReference>
<feature type="domain" description="C2H2-type" evidence="6">
    <location>
        <begin position="58"/>
        <end position="87"/>
    </location>
</feature>
<dbReference type="EMBL" id="CAJPIZ010020160">
    <property type="protein sequence ID" value="CAG2117191.1"/>
    <property type="molecule type" value="Genomic_DNA"/>
</dbReference>
<evidence type="ECO:0000256" key="5">
    <source>
        <dbReference type="PROSITE-ProRule" id="PRU00042"/>
    </source>
</evidence>
<protein>
    <recommendedName>
        <fullName evidence="6">C2H2-type domain-containing protein</fullName>
    </recommendedName>
</protein>
<dbReference type="PANTHER" id="PTHR19818:SF139">
    <property type="entry name" value="PAIR-RULE PROTEIN ODD-PAIRED"/>
    <property type="match status" value="1"/>
</dbReference>
<dbReference type="FunFam" id="3.30.160.60:FF:000072">
    <property type="entry name" value="zinc finger protein 143 isoform X1"/>
    <property type="match status" value="1"/>
</dbReference>
<dbReference type="SUPFAM" id="SSF57667">
    <property type="entry name" value="beta-beta-alpha zinc fingers"/>
    <property type="match status" value="2"/>
</dbReference>
<dbReference type="GO" id="GO:0000981">
    <property type="term" value="F:DNA-binding transcription factor activity, RNA polymerase II-specific"/>
    <property type="evidence" value="ECO:0007669"/>
    <property type="project" value="TreeGrafter"/>
</dbReference>
<evidence type="ECO:0000256" key="4">
    <source>
        <dbReference type="ARBA" id="ARBA00022833"/>
    </source>
</evidence>
<dbReference type="OrthoDB" id="6506915at2759"/>
<dbReference type="AlphaFoldDB" id="A0A7R9QAR0"/>